<proteinExistence type="predicted"/>
<name>A0A7R8ZR32_9CRUS</name>
<gene>
    <name evidence="2" type="ORF">CTOB1V02_LOCUS11065</name>
</gene>
<evidence type="ECO:0000259" key="1">
    <source>
        <dbReference type="Pfam" id="PF02010"/>
    </source>
</evidence>
<dbReference type="EMBL" id="OB665892">
    <property type="protein sequence ID" value="CAD7233242.1"/>
    <property type="molecule type" value="Genomic_DNA"/>
</dbReference>
<accession>A0A7R8ZR32</accession>
<dbReference type="Pfam" id="PF02010">
    <property type="entry name" value="REJ"/>
    <property type="match status" value="1"/>
</dbReference>
<reference evidence="2" key="1">
    <citation type="submission" date="2020-11" db="EMBL/GenBank/DDBJ databases">
        <authorList>
            <person name="Tran Van P."/>
        </authorList>
    </citation>
    <scope>NUCLEOTIDE SEQUENCE</scope>
</reference>
<dbReference type="InterPro" id="IPR002859">
    <property type="entry name" value="PKD/REJ-like"/>
</dbReference>
<feature type="domain" description="PKD/REJ-like" evidence="1">
    <location>
        <begin position="138"/>
        <end position="284"/>
    </location>
</feature>
<sequence length="500" mass="53623">MISSAKSQKDVMVSSAKSQKDVMVSSVKSQKDVMVSSASHRKGEVSLWQDRSEAGAAVLLGRLDISDGNYLLPTTLFISEGSFLLLLRVFKDDRICGGQDLVPTCRDPTPQVKISPKERFAISGKCVSGCDETRAFAYTWSLEEATVSNDTALLPCYSSYVVVINEPPTTGRCDLSAKDPIDSPVSGVIALSVIHSITCEGFTDPDGDGISSFKFYVLSREENESVNTALATSATGRDVEVIFGPGEQSLRVKVADAAGAYADVFIANISILLPANLEQLEELLGSDLLAKASGERSQRMSSNLVATVAAATAKALMKEPMISSSELDLESALKAQENGTLTEGEVEDIAEKLYQREKKIQEALESLSAMNMETVDNIDLALSTVELFTSDIDPDNPATVTGLNVEATWAATDVVTRAAENLQKIAGRGGTNVNEIEDLLRKLSSITTGINKGLAGLVDHSDCSKAANCSRAWVSQSNMRPQELDWTKIRGECSISLILL</sequence>
<evidence type="ECO:0000313" key="2">
    <source>
        <dbReference type="EMBL" id="CAD7233242.1"/>
    </source>
</evidence>
<dbReference type="AlphaFoldDB" id="A0A7R8ZR32"/>
<protein>
    <recommendedName>
        <fullName evidence="1">PKD/REJ-like domain-containing protein</fullName>
    </recommendedName>
</protein>
<organism evidence="2">
    <name type="scientific">Cyprideis torosa</name>
    <dbReference type="NCBI Taxonomy" id="163714"/>
    <lineage>
        <taxon>Eukaryota</taxon>
        <taxon>Metazoa</taxon>
        <taxon>Ecdysozoa</taxon>
        <taxon>Arthropoda</taxon>
        <taxon>Crustacea</taxon>
        <taxon>Oligostraca</taxon>
        <taxon>Ostracoda</taxon>
        <taxon>Podocopa</taxon>
        <taxon>Podocopida</taxon>
        <taxon>Cytherocopina</taxon>
        <taxon>Cytheroidea</taxon>
        <taxon>Cytherideidae</taxon>
        <taxon>Cyprideis</taxon>
    </lineage>
</organism>